<protein>
    <recommendedName>
        <fullName evidence="4">Transposase</fullName>
    </recommendedName>
</protein>
<comment type="caution">
    <text evidence="2">The sequence shown here is derived from an EMBL/GenBank/DDBJ whole genome shotgun (WGS) entry which is preliminary data.</text>
</comment>
<name>A0AAV7HG91_DENCH</name>
<gene>
    <name evidence="2" type="ORF">IEQ34_004332</name>
</gene>
<keyword evidence="1" id="KW-1133">Transmembrane helix</keyword>
<dbReference type="Proteomes" id="UP000775213">
    <property type="component" value="Unassembled WGS sequence"/>
</dbReference>
<dbReference type="AlphaFoldDB" id="A0AAV7HG91"/>
<reference evidence="2 3" key="1">
    <citation type="journal article" date="2021" name="Hortic Res">
        <title>Chromosome-scale assembly of the Dendrobium chrysotoxum genome enhances the understanding of orchid evolution.</title>
        <authorList>
            <person name="Zhang Y."/>
            <person name="Zhang G.Q."/>
            <person name="Zhang D."/>
            <person name="Liu X.D."/>
            <person name="Xu X.Y."/>
            <person name="Sun W.H."/>
            <person name="Yu X."/>
            <person name="Zhu X."/>
            <person name="Wang Z.W."/>
            <person name="Zhao X."/>
            <person name="Zhong W.Y."/>
            <person name="Chen H."/>
            <person name="Yin W.L."/>
            <person name="Huang T."/>
            <person name="Niu S.C."/>
            <person name="Liu Z.J."/>
        </authorList>
    </citation>
    <scope>NUCLEOTIDE SEQUENCE [LARGE SCALE GENOMIC DNA]</scope>
    <source>
        <strain evidence="2">Lindl</strain>
    </source>
</reference>
<accession>A0AAV7HG91</accession>
<evidence type="ECO:0000313" key="2">
    <source>
        <dbReference type="EMBL" id="KAH0467094.1"/>
    </source>
</evidence>
<feature type="transmembrane region" description="Helical" evidence="1">
    <location>
        <begin position="185"/>
        <end position="209"/>
    </location>
</feature>
<evidence type="ECO:0000256" key="1">
    <source>
        <dbReference type="SAM" id="Phobius"/>
    </source>
</evidence>
<keyword evidence="3" id="KW-1185">Reference proteome</keyword>
<evidence type="ECO:0008006" key="4">
    <source>
        <dbReference type="Google" id="ProtNLM"/>
    </source>
</evidence>
<proteinExistence type="predicted"/>
<evidence type="ECO:0000313" key="3">
    <source>
        <dbReference type="Proteomes" id="UP000775213"/>
    </source>
</evidence>
<organism evidence="2 3">
    <name type="scientific">Dendrobium chrysotoxum</name>
    <name type="common">Orchid</name>
    <dbReference type="NCBI Taxonomy" id="161865"/>
    <lineage>
        <taxon>Eukaryota</taxon>
        <taxon>Viridiplantae</taxon>
        <taxon>Streptophyta</taxon>
        <taxon>Embryophyta</taxon>
        <taxon>Tracheophyta</taxon>
        <taxon>Spermatophyta</taxon>
        <taxon>Magnoliopsida</taxon>
        <taxon>Liliopsida</taxon>
        <taxon>Asparagales</taxon>
        <taxon>Orchidaceae</taxon>
        <taxon>Epidendroideae</taxon>
        <taxon>Malaxideae</taxon>
        <taxon>Dendrobiinae</taxon>
        <taxon>Dendrobium</taxon>
    </lineage>
</organism>
<keyword evidence="1" id="KW-0472">Membrane</keyword>
<keyword evidence="1" id="KW-0812">Transmembrane</keyword>
<sequence>MVRVLVELDITKSYPNKVWLGPESFAYIQHVEMVVYPPFCASCKSIGHLVSNYHPHPSSTLSTGFTKAPNPVNANVYFLDNWVNRVSPIFLVHPTINKGVNTVEFCDVTDKAMELGTCVCEVCFIVEEEAAPLNIVVHLHSVLALDVPIDVKVKALDLDPSVTEASFVVEDEAAPVGVDFQLNSILPLVALVIVEAEAIGCLCLLLVILGTGLMRYVTSPFSDEVVANTFGISNSLDSRGGGDVVSFSPVASG</sequence>
<dbReference type="EMBL" id="JAGFBR010000005">
    <property type="protein sequence ID" value="KAH0467094.1"/>
    <property type="molecule type" value="Genomic_DNA"/>
</dbReference>